<dbReference type="PANTHER" id="PTHR31600:SF2">
    <property type="entry name" value="GAMETE ENRICHED GENE 10 PROTEIN-RELATED"/>
    <property type="match status" value="1"/>
</dbReference>
<feature type="non-terminal residue" evidence="2">
    <location>
        <position position="1"/>
    </location>
</feature>
<gene>
    <name evidence="2" type="ORF">Vretifemale_2816</name>
</gene>
<accession>A0A8J4FFF7</accession>
<evidence type="ECO:0000313" key="3">
    <source>
        <dbReference type="Proteomes" id="UP000747110"/>
    </source>
</evidence>
<dbReference type="InterPro" id="IPR052994">
    <property type="entry name" value="Tiny_macrocysts_regulators"/>
</dbReference>
<dbReference type="Pfam" id="PF25474">
    <property type="entry name" value="TPR_TmcB"/>
    <property type="match status" value="1"/>
</dbReference>
<sequence>QLLLHNTVAFTSLAKALHRIEKSVNVAEGFYRAALVRYPSSPKLLRGYGKFLEAVKNNPWKASKYFSEAEKLQDMQQQDEATMAVMGPEEGSIGSNGAYLLHRVDERVNIVFLIN</sequence>
<evidence type="ECO:0000313" key="2">
    <source>
        <dbReference type="EMBL" id="GIL72539.1"/>
    </source>
</evidence>
<feature type="non-terminal residue" evidence="2">
    <location>
        <position position="115"/>
    </location>
</feature>
<comment type="caution">
    <text evidence="2">The sequence shown here is derived from an EMBL/GenBank/DDBJ whole genome shotgun (WGS) entry which is preliminary data.</text>
</comment>
<protein>
    <recommendedName>
        <fullName evidence="1">TmcB/TmcC TPR repeats domain-containing protein</fullName>
    </recommendedName>
</protein>
<organism evidence="2 3">
    <name type="scientific">Volvox reticuliferus</name>
    <dbReference type="NCBI Taxonomy" id="1737510"/>
    <lineage>
        <taxon>Eukaryota</taxon>
        <taxon>Viridiplantae</taxon>
        <taxon>Chlorophyta</taxon>
        <taxon>core chlorophytes</taxon>
        <taxon>Chlorophyceae</taxon>
        <taxon>CS clade</taxon>
        <taxon>Chlamydomonadales</taxon>
        <taxon>Volvocaceae</taxon>
        <taxon>Volvox</taxon>
    </lineage>
</organism>
<reference evidence="2" key="1">
    <citation type="journal article" date="2021" name="Proc. Natl. Acad. Sci. U.S.A.">
        <title>Three genomes in the algal genus Volvox reveal the fate of a haploid sex-determining region after a transition to homothallism.</title>
        <authorList>
            <person name="Yamamoto K."/>
            <person name="Hamaji T."/>
            <person name="Kawai-Toyooka H."/>
            <person name="Matsuzaki R."/>
            <person name="Takahashi F."/>
            <person name="Nishimura Y."/>
            <person name="Kawachi M."/>
            <person name="Noguchi H."/>
            <person name="Minakuchi Y."/>
            <person name="Umen J.G."/>
            <person name="Toyoda A."/>
            <person name="Nozaki H."/>
        </authorList>
    </citation>
    <scope>NUCLEOTIDE SEQUENCE</scope>
    <source>
        <strain evidence="2">NIES-3786</strain>
    </source>
</reference>
<dbReference type="AlphaFoldDB" id="A0A8J4FFF7"/>
<dbReference type="PANTHER" id="PTHR31600">
    <property type="entry name" value="TINY MACROCYSTS PROTEIN B-RELATED"/>
    <property type="match status" value="1"/>
</dbReference>
<keyword evidence="3" id="KW-1185">Reference proteome</keyword>
<feature type="domain" description="TmcB/TmcC TPR repeats" evidence="1">
    <location>
        <begin position="3"/>
        <end position="78"/>
    </location>
</feature>
<dbReference type="InterPro" id="IPR057352">
    <property type="entry name" value="TPR_TmcB/C"/>
</dbReference>
<dbReference type="Proteomes" id="UP000747110">
    <property type="component" value="Unassembled WGS sequence"/>
</dbReference>
<evidence type="ECO:0000259" key="1">
    <source>
        <dbReference type="Pfam" id="PF25474"/>
    </source>
</evidence>
<dbReference type="EMBL" id="BNCP01000004">
    <property type="protein sequence ID" value="GIL72539.1"/>
    <property type="molecule type" value="Genomic_DNA"/>
</dbReference>
<proteinExistence type="predicted"/>
<name>A0A8J4FFF7_9CHLO</name>
<dbReference type="OrthoDB" id="548149at2759"/>